<dbReference type="SUPFAM" id="SSF48726">
    <property type="entry name" value="Immunoglobulin"/>
    <property type="match status" value="7"/>
</dbReference>
<keyword evidence="15" id="KW-1185">Reference proteome</keyword>
<evidence type="ECO:0000259" key="13">
    <source>
        <dbReference type="PROSITE" id="PS50835"/>
    </source>
</evidence>
<feature type="domain" description="Ig-like" evidence="13">
    <location>
        <begin position="1080"/>
        <end position="1177"/>
    </location>
</feature>
<dbReference type="InterPro" id="IPR003599">
    <property type="entry name" value="Ig_sub"/>
</dbReference>
<gene>
    <name evidence="14" type="ORF">G5714_024694</name>
</gene>
<feature type="signal peptide" evidence="12">
    <location>
        <begin position="1"/>
        <end position="15"/>
    </location>
</feature>
<dbReference type="SMART" id="SM00409">
    <property type="entry name" value="IG"/>
    <property type="match status" value="7"/>
</dbReference>
<reference evidence="14 15" key="1">
    <citation type="submission" date="2020-04" db="EMBL/GenBank/DDBJ databases">
        <title>Chromosome-level genome assembly of a cyprinid fish Onychostoma macrolepis by integration of Nanopore Sequencing, Bionano and Hi-C technology.</title>
        <authorList>
            <person name="Wang D."/>
        </authorList>
    </citation>
    <scope>NUCLEOTIDE SEQUENCE [LARGE SCALE GENOMIC DNA]</scope>
    <source>
        <strain evidence="14">SWU-2019</strain>
        <tissue evidence="14">Muscle</tissue>
    </source>
</reference>
<feature type="domain" description="Ig-like" evidence="13">
    <location>
        <begin position="103"/>
        <end position="186"/>
    </location>
</feature>
<comment type="caution">
    <text evidence="14">The sequence shown here is derived from an EMBL/GenBank/DDBJ whole genome shotgun (WGS) entry which is preliminary data.</text>
</comment>
<feature type="domain" description="Ig-like" evidence="13">
    <location>
        <begin position="767"/>
        <end position="886"/>
    </location>
</feature>
<dbReference type="SMART" id="SM00406">
    <property type="entry name" value="IGv"/>
    <property type="match status" value="7"/>
</dbReference>
<evidence type="ECO:0000256" key="3">
    <source>
        <dbReference type="ARBA" id="ARBA00022692"/>
    </source>
</evidence>
<feature type="transmembrane region" description="Helical" evidence="11">
    <location>
        <begin position="358"/>
        <end position="375"/>
    </location>
</feature>
<evidence type="ECO:0000256" key="6">
    <source>
        <dbReference type="ARBA" id="ARBA00023136"/>
    </source>
</evidence>
<accession>A0A7J6BKD3</accession>
<dbReference type="InterPro" id="IPR007110">
    <property type="entry name" value="Ig-like_dom"/>
</dbReference>
<dbReference type="EMBL" id="JAAMOB010000030">
    <property type="protein sequence ID" value="KAF4094665.1"/>
    <property type="molecule type" value="Genomic_DNA"/>
</dbReference>
<evidence type="ECO:0000313" key="14">
    <source>
        <dbReference type="EMBL" id="KAF4094665.1"/>
    </source>
</evidence>
<evidence type="ECO:0000256" key="10">
    <source>
        <dbReference type="ARBA" id="ARBA00023319"/>
    </source>
</evidence>
<protein>
    <recommendedName>
        <fullName evidence="13">Ig-like domain-containing protein</fullName>
    </recommendedName>
</protein>
<keyword evidence="10" id="KW-0393">Immunoglobulin domain</keyword>
<evidence type="ECO:0000313" key="15">
    <source>
        <dbReference type="Proteomes" id="UP000579812"/>
    </source>
</evidence>
<evidence type="ECO:0000256" key="8">
    <source>
        <dbReference type="ARBA" id="ARBA00023170"/>
    </source>
</evidence>
<keyword evidence="3 11" id="KW-0812">Transmembrane</keyword>
<name>A0A7J6BKD3_9TELE</name>
<keyword evidence="2" id="KW-1003">Cell membrane</keyword>
<feature type="transmembrane region" description="Helical" evidence="11">
    <location>
        <begin position="522"/>
        <end position="543"/>
    </location>
</feature>
<dbReference type="GO" id="GO:0042130">
    <property type="term" value="P:negative regulation of T cell proliferation"/>
    <property type="evidence" value="ECO:0007669"/>
    <property type="project" value="TreeGrafter"/>
</dbReference>
<dbReference type="PANTHER" id="PTHR25466">
    <property type="entry name" value="T-LYMPHOCYTE ACTIVATION ANTIGEN"/>
    <property type="match status" value="1"/>
</dbReference>
<keyword evidence="5 11" id="KW-1133">Transmembrane helix</keyword>
<feature type="transmembrane region" description="Helical" evidence="11">
    <location>
        <begin position="549"/>
        <end position="569"/>
    </location>
</feature>
<dbReference type="InterPro" id="IPR051713">
    <property type="entry name" value="T-cell_Activation_Regulation"/>
</dbReference>
<feature type="domain" description="Ig-like" evidence="13">
    <location>
        <begin position="217"/>
        <end position="315"/>
    </location>
</feature>
<keyword evidence="9" id="KW-0325">Glycoprotein</keyword>
<feature type="transmembrane region" description="Helical" evidence="11">
    <location>
        <begin position="891"/>
        <end position="917"/>
    </location>
</feature>
<dbReference type="Gene3D" id="2.60.40.10">
    <property type="entry name" value="Immunoglobulins"/>
    <property type="match status" value="7"/>
</dbReference>
<keyword evidence="6 11" id="KW-0472">Membrane</keyword>
<evidence type="ECO:0000256" key="12">
    <source>
        <dbReference type="SAM" id="SignalP"/>
    </source>
</evidence>
<feature type="transmembrane region" description="Helical" evidence="11">
    <location>
        <begin position="325"/>
        <end position="346"/>
    </location>
</feature>
<feature type="transmembrane region" description="Helical" evidence="11">
    <location>
        <begin position="615"/>
        <end position="635"/>
    </location>
</feature>
<dbReference type="GO" id="GO:0009897">
    <property type="term" value="C:external side of plasma membrane"/>
    <property type="evidence" value="ECO:0007669"/>
    <property type="project" value="TreeGrafter"/>
</dbReference>
<keyword evidence="7" id="KW-1015">Disulfide bond</keyword>
<evidence type="ECO:0000256" key="7">
    <source>
        <dbReference type="ARBA" id="ARBA00023157"/>
    </source>
</evidence>
<dbReference type="InterPro" id="IPR013783">
    <property type="entry name" value="Ig-like_fold"/>
</dbReference>
<feature type="transmembrane region" description="Helical" evidence="11">
    <location>
        <begin position="423"/>
        <end position="447"/>
    </location>
</feature>
<dbReference type="PANTHER" id="PTHR25466:SF14">
    <property type="entry name" value="BUTYROPHILIN SUBFAMILY 2 MEMBER A2-LIKE-RELATED"/>
    <property type="match status" value="1"/>
</dbReference>
<keyword evidence="8" id="KW-0675">Receptor</keyword>
<feature type="domain" description="Ig-like" evidence="13">
    <location>
        <begin position="920"/>
        <end position="1028"/>
    </location>
</feature>
<feature type="transmembrane region" description="Helical" evidence="11">
    <location>
        <begin position="486"/>
        <end position="502"/>
    </location>
</feature>
<dbReference type="PROSITE" id="PS50835">
    <property type="entry name" value="IG_LIKE"/>
    <property type="match status" value="6"/>
</dbReference>
<evidence type="ECO:0000256" key="4">
    <source>
        <dbReference type="ARBA" id="ARBA00022729"/>
    </source>
</evidence>
<dbReference type="GO" id="GO:0042102">
    <property type="term" value="P:positive regulation of T cell proliferation"/>
    <property type="evidence" value="ECO:0007669"/>
    <property type="project" value="TreeGrafter"/>
</dbReference>
<dbReference type="FunFam" id="2.60.40.10:FF:000142">
    <property type="entry name" value="V-set domain-containing T-cell activation inhibitor 1"/>
    <property type="match status" value="6"/>
</dbReference>
<feature type="transmembrane region" description="Helical" evidence="11">
    <location>
        <begin position="866"/>
        <end position="885"/>
    </location>
</feature>
<dbReference type="GO" id="GO:0006955">
    <property type="term" value="P:immune response"/>
    <property type="evidence" value="ECO:0007669"/>
    <property type="project" value="TreeGrafter"/>
</dbReference>
<keyword evidence="4 12" id="KW-0732">Signal</keyword>
<comment type="subcellular location">
    <subcellularLocation>
        <location evidence="1">Cell membrane</location>
        <topology evidence="1">Single-pass type I membrane protein</topology>
    </subcellularLocation>
</comment>
<dbReference type="SMART" id="SM00408">
    <property type="entry name" value="IGc2"/>
    <property type="match status" value="6"/>
</dbReference>
<dbReference type="InterPro" id="IPR013106">
    <property type="entry name" value="Ig_V-set"/>
</dbReference>
<evidence type="ECO:0000256" key="9">
    <source>
        <dbReference type="ARBA" id="ARBA00023180"/>
    </source>
</evidence>
<evidence type="ECO:0000256" key="5">
    <source>
        <dbReference type="ARBA" id="ARBA00022989"/>
    </source>
</evidence>
<evidence type="ECO:0000256" key="11">
    <source>
        <dbReference type="SAM" id="Phobius"/>
    </source>
</evidence>
<feature type="domain" description="Ig-like" evidence="13">
    <location>
        <begin position="670"/>
        <end position="764"/>
    </location>
</feature>
<dbReference type="GO" id="GO:0007166">
    <property type="term" value="P:cell surface receptor signaling pathway"/>
    <property type="evidence" value="ECO:0007669"/>
    <property type="project" value="TreeGrafter"/>
</dbReference>
<sequence length="1187" mass="135736">MSLFFAFILWGFAEDEDILVLLYQNNETLSDSSDERYRDRAEFFTNEILKGNFSLRLKSVRTEDKGVYMCQVFAGGLSANATVELEQLGFTVEESDSLVAPLGSSVVLPCQINKRLLKKRLKVEWRRTDSETLVHLYQDGESRPESRQQDYHDRAHFFTDQIQHGNFSLRLDNLRAEDEGRYTCTVYSEKDCVYSAITDLELWFEVKHSCRMLAPLGSSVVLPCYGDKRLFKKGLQVEWRRTDTGTLVHLYQDGESRPEAQQQDYHDRAHFFTDQIQHGNFSLHLDNLRAEDEGRYTCTVYRNQTFVFSSETNLELRLQDTVFRLQMFLVFCPNMFMFLSVVLWGVSEGSLNESVSCCALYFLRPLMLLWAAPYAHEFTGKTETFIHNYSYDTEYIVLSTVFYSVLFKSAWNKSLNYTGFEGVTIIVLFVIVLLLNLIYIVLCKFIWKLSQQIITIFRVLARISFDILPSLQFLLLFFAFGSARSGFITVAVLPVFLTLTRYDWDLTCGKQMHCSLLFMRSVWLIFMLLVNAIMVYFYIIALGTEKDRIGWACMIAFLQLLWALINFTWSFKWDLHRVVPVYVFGSVGVVVLNSVTLLTELILKTVNGDGAVGDLRVVVFSSEILFTVFLMILLVQLHLRSKSINDVFSLFFCLRLIVSGPTGPLVAPLGSSVVLPCYVDELLLMEGLEVEWRRTDSGTLVHLYQDGESRAESQQQDYHGRAHFFTDQIQHGNFSLLLDNLRAEDEAPYTCRVYSQQESGETVVEIKDVVRLIVSGSSHSISASVGEDVTLNCSVDSHITPEHIEEVSWKKTDEDEDVLVLLFQNNKTLPDSSDERYRDRVEFFTAEIPKGNFSLKLKSVRTEDKGVYMCQVFAGGLTANATAVLERLGFSVSHIMVLILCISASGSALLLCCLIYCRSPKKGFVVTHSQDLFNPLGSSVVLPCYIDKRLLNDSLEVEWRRTDSGTLVHLYQNGESQAESQQQDYHDRAHFFTDQIQHGNFSLRLDNLTTGDVGNYTCTVNSQQKFVFSTKIYWGPAHGEHGNQETRNYQHGSFNIQTGTQITGFIVRGSSGHLVAPLRSSVVLPCYVDELLLMEDLVVEWRRSDSKTPVHLYQDGESRPESQEQDYHDRAHFFTESIQHGNFSLLLDNLKAEDAGEYRCTVYSNQNFVFETETNLELILLVRLINS</sequence>
<feature type="transmembrane region" description="Helical" evidence="11">
    <location>
        <begin position="459"/>
        <end position="480"/>
    </location>
</feature>
<dbReference type="InterPro" id="IPR003598">
    <property type="entry name" value="Ig_sub2"/>
</dbReference>
<feature type="chain" id="PRO_5029518706" description="Ig-like domain-containing protein" evidence="12">
    <location>
        <begin position="16"/>
        <end position="1187"/>
    </location>
</feature>
<dbReference type="Proteomes" id="UP000579812">
    <property type="component" value="Unassembled WGS sequence"/>
</dbReference>
<evidence type="ECO:0000256" key="2">
    <source>
        <dbReference type="ARBA" id="ARBA00022475"/>
    </source>
</evidence>
<feature type="transmembrane region" description="Helical" evidence="11">
    <location>
        <begin position="581"/>
        <end position="603"/>
    </location>
</feature>
<dbReference type="InterPro" id="IPR036179">
    <property type="entry name" value="Ig-like_dom_sf"/>
</dbReference>
<organism evidence="14 15">
    <name type="scientific">Onychostoma macrolepis</name>
    <dbReference type="NCBI Taxonomy" id="369639"/>
    <lineage>
        <taxon>Eukaryota</taxon>
        <taxon>Metazoa</taxon>
        <taxon>Chordata</taxon>
        <taxon>Craniata</taxon>
        <taxon>Vertebrata</taxon>
        <taxon>Euteleostomi</taxon>
        <taxon>Actinopterygii</taxon>
        <taxon>Neopterygii</taxon>
        <taxon>Teleostei</taxon>
        <taxon>Ostariophysi</taxon>
        <taxon>Cypriniformes</taxon>
        <taxon>Cyprinidae</taxon>
        <taxon>Acrossocheilinae</taxon>
        <taxon>Onychostoma</taxon>
    </lineage>
</organism>
<dbReference type="GO" id="GO:0071222">
    <property type="term" value="P:cellular response to lipopolysaccharide"/>
    <property type="evidence" value="ECO:0007669"/>
    <property type="project" value="TreeGrafter"/>
</dbReference>
<evidence type="ECO:0000256" key="1">
    <source>
        <dbReference type="ARBA" id="ARBA00004251"/>
    </source>
</evidence>
<dbReference type="GO" id="GO:0031295">
    <property type="term" value="P:T cell costimulation"/>
    <property type="evidence" value="ECO:0007669"/>
    <property type="project" value="TreeGrafter"/>
</dbReference>
<dbReference type="Pfam" id="PF07686">
    <property type="entry name" value="V-set"/>
    <property type="match status" value="7"/>
</dbReference>
<proteinExistence type="predicted"/>
<dbReference type="AlphaFoldDB" id="A0A7J6BKD3"/>